<feature type="compositionally biased region" description="Basic and acidic residues" evidence="2">
    <location>
        <begin position="241"/>
        <end position="259"/>
    </location>
</feature>
<evidence type="ECO:0000313" key="4">
    <source>
        <dbReference type="EMBL" id="KLV23051.1"/>
    </source>
</evidence>
<proteinExistence type="inferred from homology"/>
<dbReference type="PATRIC" id="fig|1397.4.peg.2791"/>
<comment type="caution">
    <text evidence="4">The sequence shown here is derived from an EMBL/GenBank/DDBJ whole genome shotgun (WGS) entry which is preliminary data.</text>
</comment>
<dbReference type="SUPFAM" id="SSF158499">
    <property type="entry name" value="DnaD domain-like"/>
    <property type="match status" value="1"/>
</dbReference>
<feature type="domain" description="DnaB/C C-terminal" evidence="3">
    <location>
        <begin position="156"/>
        <end position="220"/>
    </location>
</feature>
<evidence type="ECO:0000259" key="3">
    <source>
        <dbReference type="Pfam" id="PF07261"/>
    </source>
</evidence>
<feature type="compositionally biased region" description="Low complexity" evidence="2">
    <location>
        <begin position="225"/>
        <end position="234"/>
    </location>
</feature>
<evidence type="ECO:0000256" key="1">
    <source>
        <dbReference type="ARBA" id="ARBA00093462"/>
    </source>
</evidence>
<dbReference type="NCBIfam" id="TIGR01446">
    <property type="entry name" value="DnaD_dom"/>
    <property type="match status" value="1"/>
</dbReference>
<dbReference type="RefSeq" id="WP_047944066.1">
    <property type="nucleotide sequence ID" value="NZ_LDPH01000027.1"/>
</dbReference>
<dbReference type="Proteomes" id="UP000036045">
    <property type="component" value="Unassembled WGS sequence"/>
</dbReference>
<comment type="similarity">
    <text evidence="1">Belongs to the DnaB/DnaD family.</text>
</comment>
<evidence type="ECO:0000313" key="5">
    <source>
        <dbReference type="Proteomes" id="UP000036045"/>
    </source>
</evidence>
<dbReference type="InterPro" id="IPR053162">
    <property type="entry name" value="DnaD"/>
</dbReference>
<gene>
    <name evidence="4" type="ORF">ABW02_20190</name>
</gene>
<dbReference type="PANTHER" id="PTHR37293:SF5">
    <property type="entry name" value="DNA REPLICATION PROTEIN"/>
    <property type="match status" value="1"/>
</dbReference>
<dbReference type="InterPro" id="IPR006343">
    <property type="entry name" value="DnaB/C_C"/>
</dbReference>
<dbReference type="AlphaFoldDB" id="A0A0J1IAR8"/>
<keyword evidence="5" id="KW-1185">Reference proteome</keyword>
<dbReference type="OrthoDB" id="1047417at2"/>
<dbReference type="EMBL" id="LDPH01000027">
    <property type="protein sequence ID" value="KLV23051.1"/>
    <property type="molecule type" value="Genomic_DNA"/>
</dbReference>
<protein>
    <recommendedName>
        <fullName evidence="3">DnaB/C C-terminal domain-containing protein</fullName>
    </recommendedName>
</protein>
<sequence>MNYLKELKAFRDWLLLNDLNTSAIALWHTLMTINNMTGWKERFNAPNSTVEKLTGLSKQGLVDARKKLIENNLIEYEKGKKGKAPIYQMKSLLVNSFDLYYYQSDDQYTDQSLYQSPNQDLTIPKQILKPIQNKNETNTVAATKRSNYFDEYMICFSGQPSPIQIQEINSFIDKDGLQEEVICLAFRKASENGAKYPYARSILNSWSKKGIRTTEDVQKEQQQFEANRQQQASQRKGFAPIRKEKIPEYWDSGNSHEEQQMDSDELEKRRIALQERIRALK</sequence>
<dbReference type="PANTHER" id="PTHR37293">
    <property type="entry name" value="PHAGE REPLICATION PROTEIN-RELATED"/>
    <property type="match status" value="1"/>
</dbReference>
<accession>A0A0J1IAR8</accession>
<dbReference type="InterPro" id="IPR034829">
    <property type="entry name" value="DnaD-like_sf"/>
</dbReference>
<dbReference type="Gene3D" id="1.10.10.630">
    <property type="entry name" value="DnaD domain-like"/>
    <property type="match status" value="1"/>
</dbReference>
<evidence type="ECO:0000256" key="2">
    <source>
        <dbReference type="SAM" id="MobiDB-lite"/>
    </source>
</evidence>
<dbReference type="Pfam" id="PF07261">
    <property type="entry name" value="DnaB_2"/>
    <property type="match status" value="1"/>
</dbReference>
<feature type="region of interest" description="Disordered" evidence="2">
    <location>
        <begin position="225"/>
        <end position="267"/>
    </location>
</feature>
<name>A0A0J1IAR8_NIACI</name>
<organism evidence="4 5">
    <name type="scientific">Niallia circulans</name>
    <name type="common">Bacillus circulans</name>
    <dbReference type="NCBI Taxonomy" id="1397"/>
    <lineage>
        <taxon>Bacteria</taxon>
        <taxon>Bacillati</taxon>
        <taxon>Bacillota</taxon>
        <taxon>Bacilli</taxon>
        <taxon>Bacillales</taxon>
        <taxon>Bacillaceae</taxon>
        <taxon>Niallia</taxon>
    </lineage>
</organism>
<reference evidence="4 5" key="1">
    <citation type="submission" date="2015-05" db="EMBL/GenBank/DDBJ databases">
        <title>Whole genome sequence and identification of bacterial endophytes from Costus igneus.</title>
        <authorList>
            <person name="Lee Y.P."/>
            <person name="Gan H.M."/>
            <person name="Eng W."/>
            <person name="Wheatley M.S."/>
            <person name="Caraballo A."/>
            <person name="Polter S."/>
            <person name="Savka M.A."/>
            <person name="Hudson A.O."/>
        </authorList>
    </citation>
    <scope>NUCLEOTIDE SEQUENCE [LARGE SCALE GENOMIC DNA]</scope>
    <source>
        <strain evidence="4 5">RIT379</strain>
    </source>
</reference>